<dbReference type="InterPro" id="IPR027417">
    <property type="entry name" value="P-loop_NTPase"/>
</dbReference>
<dbReference type="FunFam" id="3.40.50.300:FF:000421">
    <property type="entry name" value="Branched-chain amino acid ABC transporter ATP-binding protein"/>
    <property type="match status" value="1"/>
</dbReference>
<reference evidence="5" key="1">
    <citation type="submission" date="2019-12" db="EMBL/GenBank/DDBJ databases">
        <authorList>
            <person name="zhang j."/>
            <person name="sun C.M."/>
        </authorList>
    </citation>
    <scope>NUCLEOTIDE SEQUENCE</scope>
    <source>
        <strain evidence="5">NS-1</strain>
    </source>
</reference>
<dbReference type="GO" id="GO:0005524">
    <property type="term" value="F:ATP binding"/>
    <property type="evidence" value="ECO:0007669"/>
    <property type="project" value="UniProtKB-KW"/>
</dbReference>
<keyword evidence="2" id="KW-0547">Nucleotide-binding</keyword>
<dbReference type="InterPro" id="IPR032823">
    <property type="entry name" value="BCA_ABC_TP_C"/>
</dbReference>
<dbReference type="InterPro" id="IPR051120">
    <property type="entry name" value="ABC_AA/LPS_Transport"/>
</dbReference>
<dbReference type="GO" id="GO:0016887">
    <property type="term" value="F:ATP hydrolysis activity"/>
    <property type="evidence" value="ECO:0007669"/>
    <property type="project" value="InterPro"/>
</dbReference>
<keyword evidence="1" id="KW-0813">Transport</keyword>
<dbReference type="KEGG" id="ifn:GM661_17275"/>
<gene>
    <name evidence="5" type="ORF">GM661_17275</name>
</gene>
<dbReference type="SUPFAM" id="SSF52540">
    <property type="entry name" value="P-loop containing nucleoside triphosphate hydrolases"/>
    <property type="match status" value="1"/>
</dbReference>
<dbReference type="GO" id="GO:1903806">
    <property type="term" value="P:L-isoleucine import across plasma membrane"/>
    <property type="evidence" value="ECO:0007669"/>
    <property type="project" value="TreeGrafter"/>
</dbReference>
<dbReference type="Gene3D" id="3.40.50.300">
    <property type="entry name" value="P-loop containing nucleotide triphosphate hydrolases"/>
    <property type="match status" value="1"/>
</dbReference>
<dbReference type="GO" id="GO:1903805">
    <property type="term" value="P:L-valine import across plasma membrane"/>
    <property type="evidence" value="ECO:0007669"/>
    <property type="project" value="TreeGrafter"/>
</dbReference>
<sequence length="256" mass="28056">MSPLLETKKVSKHFGGLKAVDGVDIQVEKGEIFGIIGPNGAGKTTFFNCLTGLYTLTAGDIFFKGESITEASPSQVAKLGMARTFQNIKLFKYMTVLDNVKIGFHTQTKTKLWDAIFNTGQFKKDEQLTVDEGMKVLKRVGLEKYAADFASNLPYGNQRKLEIARALAVGPDILLLDEPAAGMNPAETASLMELIKQINNTGLTIVVIEHDMKFIMNVCDRIAVLNNGRKICHGTPKDVQCNQEVVEAYLGKGSVH</sequence>
<dbReference type="GO" id="GO:0015808">
    <property type="term" value="P:L-alanine transport"/>
    <property type="evidence" value="ECO:0007669"/>
    <property type="project" value="TreeGrafter"/>
</dbReference>
<feature type="domain" description="AAA+ ATPase" evidence="4">
    <location>
        <begin position="29"/>
        <end position="228"/>
    </location>
</feature>
<evidence type="ECO:0000256" key="2">
    <source>
        <dbReference type="ARBA" id="ARBA00022741"/>
    </source>
</evidence>
<evidence type="ECO:0000256" key="3">
    <source>
        <dbReference type="ARBA" id="ARBA00022840"/>
    </source>
</evidence>
<dbReference type="InterPro" id="IPR003593">
    <property type="entry name" value="AAA+_ATPase"/>
</dbReference>
<accession>A0A8A7KL67</accession>
<dbReference type="InterPro" id="IPR003439">
    <property type="entry name" value="ABC_transporter-like_ATP-bd"/>
</dbReference>
<dbReference type="Pfam" id="PF12399">
    <property type="entry name" value="BCA_ABC_TP_C"/>
    <property type="match status" value="1"/>
</dbReference>
<dbReference type="CDD" id="cd03219">
    <property type="entry name" value="ABC_Mj1267_LivG_branched"/>
    <property type="match status" value="1"/>
</dbReference>
<dbReference type="Pfam" id="PF00005">
    <property type="entry name" value="ABC_tran"/>
    <property type="match status" value="1"/>
</dbReference>
<dbReference type="RefSeq" id="WP_230867909.1">
    <property type="nucleotide sequence ID" value="NZ_CP046640.1"/>
</dbReference>
<organism evidence="5 6">
    <name type="scientific">Iocasia fonsfrigidae</name>
    <dbReference type="NCBI Taxonomy" id="2682810"/>
    <lineage>
        <taxon>Bacteria</taxon>
        <taxon>Bacillati</taxon>
        <taxon>Bacillota</taxon>
        <taxon>Clostridia</taxon>
        <taxon>Halanaerobiales</taxon>
        <taxon>Halanaerobiaceae</taxon>
        <taxon>Iocasia</taxon>
    </lineage>
</organism>
<evidence type="ECO:0000259" key="4">
    <source>
        <dbReference type="SMART" id="SM00382"/>
    </source>
</evidence>
<dbReference type="GO" id="GO:0005886">
    <property type="term" value="C:plasma membrane"/>
    <property type="evidence" value="ECO:0007669"/>
    <property type="project" value="TreeGrafter"/>
</dbReference>
<name>A0A8A7KL67_9FIRM</name>
<dbReference type="AlphaFoldDB" id="A0A8A7KL67"/>
<evidence type="ECO:0000256" key="1">
    <source>
        <dbReference type="ARBA" id="ARBA00022448"/>
    </source>
</evidence>
<dbReference type="Proteomes" id="UP000665020">
    <property type="component" value="Chromosome"/>
</dbReference>
<dbReference type="GO" id="GO:0042941">
    <property type="term" value="P:D-alanine transmembrane transport"/>
    <property type="evidence" value="ECO:0007669"/>
    <property type="project" value="TreeGrafter"/>
</dbReference>
<keyword evidence="3 5" id="KW-0067">ATP-binding</keyword>
<dbReference type="GO" id="GO:0015188">
    <property type="term" value="F:L-isoleucine transmembrane transporter activity"/>
    <property type="evidence" value="ECO:0007669"/>
    <property type="project" value="TreeGrafter"/>
</dbReference>
<dbReference type="SMART" id="SM00382">
    <property type="entry name" value="AAA"/>
    <property type="match status" value="1"/>
</dbReference>
<keyword evidence="6" id="KW-1185">Reference proteome</keyword>
<dbReference type="PANTHER" id="PTHR45772:SF7">
    <property type="entry name" value="AMINO ACID ABC TRANSPORTER ATP-BINDING PROTEIN"/>
    <property type="match status" value="1"/>
</dbReference>
<proteinExistence type="predicted"/>
<dbReference type="GO" id="GO:0005304">
    <property type="term" value="F:L-valine transmembrane transporter activity"/>
    <property type="evidence" value="ECO:0007669"/>
    <property type="project" value="TreeGrafter"/>
</dbReference>
<dbReference type="EMBL" id="CP046640">
    <property type="protein sequence ID" value="QTL99577.1"/>
    <property type="molecule type" value="Genomic_DNA"/>
</dbReference>
<evidence type="ECO:0000313" key="5">
    <source>
        <dbReference type="EMBL" id="QTL99577.1"/>
    </source>
</evidence>
<evidence type="ECO:0000313" key="6">
    <source>
        <dbReference type="Proteomes" id="UP000665020"/>
    </source>
</evidence>
<dbReference type="GO" id="GO:0015192">
    <property type="term" value="F:L-phenylalanine transmembrane transporter activity"/>
    <property type="evidence" value="ECO:0007669"/>
    <property type="project" value="TreeGrafter"/>
</dbReference>
<protein>
    <submittedName>
        <fullName evidence="5">ATP-binding cassette domain-containing protein</fullName>
    </submittedName>
</protein>
<dbReference type="PANTHER" id="PTHR45772">
    <property type="entry name" value="CONSERVED COMPONENT OF ABC TRANSPORTER FOR NATURAL AMINO ACIDS-RELATED"/>
    <property type="match status" value="1"/>
</dbReference>